<feature type="transmembrane region" description="Helical" evidence="2">
    <location>
        <begin position="111"/>
        <end position="133"/>
    </location>
</feature>
<dbReference type="Proteomes" id="UP000000305">
    <property type="component" value="Unassembled WGS sequence"/>
</dbReference>
<feature type="region of interest" description="Disordered" evidence="1">
    <location>
        <begin position="28"/>
        <end position="68"/>
    </location>
</feature>
<sequence length="190" mass="21498">MRFLLHLIFRHTLNRKLKKKFNHIKLLERTRDSSDNTGQNHTAPEDQETQMEPMEMETSKKNEKSTSQEVIPEISLQQTARVVASNTKVNLLAGGGLLNESNSIIKIVLDFANLTGLAFNIYFLFAALFQLTLSFWCLAVNSEGVGSKMVFKWQSFLTITAALAFIFNSVINSLTIEGRYYSNSTVIPQM</sequence>
<reference evidence="3 4" key="1">
    <citation type="journal article" date="2011" name="Science">
        <title>The ecoresponsive genome of Daphnia pulex.</title>
        <authorList>
            <person name="Colbourne J.K."/>
            <person name="Pfrender M.E."/>
            <person name="Gilbert D."/>
            <person name="Thomas W.K."/>
            <person name="Tucker A."/>
            <person name="Oakley T.H."/>
            <person name="Tokishita S."/>
            <person name="Aerts A."/>
            <person name="Arnold G.J."/>
            <person name="Basu M.K."/>
            <person name="Bauer D.J."/>
            <person name="Caceres C.E."/>
            <person name="Carmel L."/>
            <person name="Casola C."/>
            <person name="Choi J.H."/>
            <person name="Detter J.C."/>
            <person name="Dong Q."/>
            <person name="Dusheyko S."/>
            <person name="Eads B.D."/>
            <person name="Frohlich T."/>
            <person name="Geiler-Samerotte K.A."/>
            <person name="Gerlach D."/>
            <person name="Hatcher P."/>
            <person name="Jogdeo S."/>
            <person name="Krijgsveld J."/>
            <person name="Kriventseva E.V."/>
            <person name="Kultz D."/>
            <person name="Laforsch C."/>
            <person name="Lindquist E."/>
            <person name="Lopez J."/>
            <person name="Manak J.R."/>
            <person name="Muller J."/>
            <person name="Pangilinan J."/>
            <person name="Patwardhan R.P."/>
            <person name="Pitluck S."/>
            <person name="Pritham E.J."/>
            <person name="Rechtsteiner A."/>
            <person name="Rho M."/>
            <person name="Rogozin I.B."/>
            <person name="Sakarya O."/>
            <person name="Salamov A."/>
            <person name="Schaack S."/>
            <person name="Shapiro H."/>
            <person name="Shiga Y."/>
            <person name="Skalitzky C."/>
            <person name="Smith Z."/>
            <person name="Souvorov A."/>
            <person name="Sung W."/>
            <person name="Tang Z."/>
            <person name="Tsuchiya D."/>
            <person name="Tu H."/>
            <person name="Vos H."/>
            <person name="Wang M."/>
            <person name="Wolf Y.I."/>
            <person name="Yamagata H."/>
            <person name="Yamada T."/>
            <person name="Ye Y."/>
            <person name="Shaw J.R."/>
            <person name="Andrews J."/>
            <person name="Crease T.J."/>
            <person name="Tang H."/>
            <person name="Lucas S.M."/>
            <person name="Robertson H.M."/>
            <person name="Bork P."/>
            <person name="Koonin E.V."/>
            <person name="Zdobnov E.M."/>
            <person name="Grigoriev I.V."/>
            <person name="Lynch M."/>
            <person name="Boore J.L."/>
        </authorList>
    </citation>
    <scope>NUCLEOTIDE SEQUENCE [LARGE SCALE GENOMIC DNA]</scope>
</reference>
<keyword evidence="2" id="KW-0472">Membrane</keyword>
<gene>
    <name evidence="3" type="ORF">DAPPUDRAFT_114804</name>
</gene>
<evidence type="ECO:0000256" key="2">
    <source>
        <dbReference type="SAM" id="Phobius"/>
    </source>
</evidence>
<proteinExistence type="predicted"/>
<organism evidence="3 4">
    <name type="scientific">Daphnia pulex</name>
    <name type="common">Water flea</name>
    <dbReference type="NCBI Taxonomy" id="6669"/>
    <lineage>
        <taxon>Eukaryota</taxon>
        <taxon>Metazoa</taxon>
        <taxon>Ecdysozoa</taxon>
        <taxon>Arthropoda</taxon>
        <taxon>Crustacea</taxon>
        <taxon>Branchiopoda</taxon>
        <taxon>Diplostraca</taxon>
        <taxon>Cladocera</taxon>
        <taxon>Anomopoda</taxon>
        <taxon>Daphniidae</taxon>
        <taxon>Daphnia</taxon>
    </lineage>
</organism>
<feature type="transmembrane region" description="Helical" evidence="2">
    <location>
        <begin position="153"/>
        <end position="171"/>
    </location>
</feature>
<dbReference type="EMBL" id="GL732661">
    <property type="protein sequence ID" value="EFX68137.1"/>
    <property type="molecule type" value="Genomic_DNA"/>
</dbReference>
<dbReference type="AlphaFoldDB" id="E9HJA4"/>
<feature type="compositionally biased region" description="Basic and acidic residues" evidence="1">
    <location>
        <begin position="57"/>
        <end position="66"/>
    </location>
</feature>
<name>E9HJA4_DAPPU</name>
<evidence type="ECO:0000256" key="1">
    <source>
        <dbReference type="SAM" id="MobiDB-lite"/>
    </source>
</evidence>
<dbReference type="HOGENOM" id="CLU_1429341_0_0_1"/>
<keyword evidence="4" id="KW-1185">Reference proteome</keyword>
<protein>
    <submittedName>
        <fullName evidence="3">Uncharacterized protein</fullName>
    </submittedName>
</protein>
<evidence type="ECO:0000313" key="3">
    <source>
        <dbReference type="EMBL" id="EFX68137.1"/>
    </source>
</evidence>
<keyword evidence="2" id="KW-1133">Transmembrane helix</keyword>
<evidence type="ECO:0000313" key="4">
    <source>
        <dbReference type="Proteomes" id="UP000000305"/>
    </source>
</evidence>
<accession>E9HJA4</accession>
<dbReference type="KEGG" id="dpx:DAPPUDRAFT_114804"/>
<keyword evidence="2" id="KW-0812">Transmembrane</keyword>
<dbReference type="InParanoid" id="E9HJA4"/>